<evidence type="ECO:0000313" key="1">
    <source>
        <dbReference type="EMBL" id="KAH3706443.1"/>
    </source>
</evidence>
<comment type="caution">
    <text evidence="1">The sequence shown here is derived from an EMBL/GenBank/DDBJ whole genome shotgun (WGS) entry which is preliminary data.</text>
</comment>
<sequence length="66" mass="7337">MVLLVRITLFSHTGHGFFGVLVFEDLLMPEFCTGPGFMATSPARRIIKRVNCPAFIALGGLEEYFT</sequence>
<reference evidence="1" key="2">
    <citation type="submission" date="2020-11" db="EMBL/GenBank/DDBJ databases">
        <authorList>
            <person name="McCartney M.A."/>
            <person name="Auch B."/>
            <person name="Kono T."/>
            <person name="Mallez S."/>
            <person name="Becker A."/>
            <person name="Gohl D.M."/>
            <person name="Silverstein K.A.T."/>
            <person name="Koren S."/>
            <person name="Bechman K.B."/>
            <person name="Herman A."/>
            <person name="Abrahante J.E."/>
            <person name="Garbe J."/>
        </authorList>
    </citation>
    <scope>NUCLEOTIDE SEQUENCE</scope>
    <source>
        <strain evidence="1">Duluth1</strain>
        <tissue evidence="1">Whole animal</tissue>
    </source>
</reference>
<dbReference type="EMBL" id="JAIWYP010000014">
    <property type="protein sequence ID" value="KAH3706443.1"/>
    <property type="molecule type" value="Genomic_DNA"/>
</dbReference>
<dbReference type="Proteomes" id="UP000828390">
    <property type="component" value="Unassembled WGS sequence"/>
</dbReference>
<protein>
    <submittedName>
        <fullName evidence="1">Uncharacterized protein</fullName>
    </submittedName>
</protein>
<evidence type="ECO:0000313" key="2">
    <source>
        <dbReference type="Proteomes" id="UP000828390"/>
    </source>
</evidence>
<gene>
    <name evidence="1" type="ORF">DPMN_065829</name>
</gene>
<reference evidence="1" key="1">
    <citation type="journal article" date="2019" name="bioRxiv">
        <title>The Genome of the Zebra Mussel, Dreissena polymorpha: A Resource for Invasive Species Research.</title>
        <authorList>
            <person name="McCartney M.A."/>
            <person name="Auch B."/>
            <person name="Kono T."/>
            <person name="Mallez S."/>
            <person name="Zhang Y."/>
            <person name="Obille A."/>
            <person name="Becker A."/>
            <person name="Abrahante J.E."/>
            <person name="Garbe J."/>
            <person name="Badalamenti J.P."/>
            <person name="Herman A."/>
            <person name="Mangelson H."/>
            <person name="Liachko I."/>
            <person name="Sullivan S."/>
            <person name="Sone E.D."/>
            <person name="Koren S."/>
            <person name="Silverstein K.A.T."/>
            <person name="Beckman K.B."/>
            <person name="Gohl D.M."/>
        </authorList>
    </citation>
    <scope>NUCLEOTIDE SEQUENCE</scope>
    <source>
        <strain evidence="1">Duluth1</strain>
        <tissue evidence="1">Whole animal</tissue>
    </source>
</reference>
<accession>A0A9D4BUI0</accession>
<name>A0A9D4BUI0_DREPO</name>
<organism evidence="1 2">
    <name type="scientific">Dreissena polymorpha</name>
    <name type="common">Zebra mussel</name>
    <name type="synonym">Mytilus polymorpha</name>
    <dbReference type="NCBI Taxonomy" id="45954"/>
    <lineage>
        <taxon>Eukaryota</taxon>
        <taxon>Metazoa</taxon>
        <taxon>Spiralia</taxon>
        <taxon>Lophotrochozoa</taxon>
        <taxon>Mollusca</taxon>
        <taxon>Bivalvia</taxon>
        <taxon>Autobranchia</taxon>
        <taxon>Heteroconchia</taxon>
        <taxon>Euheterodonta</taxon>
        <taxon>Imparidentia</taxon>
        <taxon>Neoheterodontei</taxon>
        <taxon>Myida</taxon>
        <taxon>Dreissenoidea</taxon>
        <taxon>Dreissenidae</taxon>
        <taxon>Dreissena</taxon>
    </lineage>
</organism>
<proteinExistence type="predicted"/>
<keyword evidence="2" id="KW-1185">Reference proteome</keyword>
<dbReference type="AlphaFoldDB" id="A0A9D4BUI0"/>